<evidence type="ECO:0008006" key="3">
    <source>
        <dbReference type="Google" id="ProtNLM"/>
    </source>
</evidence>
<keyword evidence="1" id="KW-0812">Transmembrane</keyword>
<proteinExistence type="predicted"/>
<sequence>MDCLLGTPGAMKRTQSMRFKFLEKILKNFGLLWQALGKFNNDSGFFLSSGITFNILISLIPFIMLLLALVGTYLYNDQEVFNHIRAYFRDIAPALDPKITKNLLGGEFAYFLEENRQNSTV</sequence>
<keyword evidence="1" id="KW-1133">Transmembrane helix</keyword>
<organism evidence="2">
    <name type="scientific">uncultured Desulfobacterium sp</name>
    <dbReference type="NCBI Taxonomy" id="201089"/>
    <lineage>
        <taxon>Bacteria</taxon>
        <taxon>Pseudomonadati</taxon>
        <taxon>Thermodesulfobacteriota</taxon>
        <taxon>Desulfobacteria</taxon>
        <taxon>Desulfobacterales</taxon>
        <taxon>Desulfobacteriaceae</taxon>
        <taxon>Desulfobacterium</taxon>
        <taxon>environmental samples</taxon>
    </lineage>
</organism>
<accession>E1YH17</accession>
<keyword evidence="1" id="KW-0472">Membrane</keyword>
<dbReference type="AlphaFoldDB" id="E1YH17"/>
<gene>
    <name evidence="2" type="ORF">N47_F15560</name>
</gene>
<evidence type="ECO:0000313" key="2">
    <source>
        <dbReference type="EMBL" id="CBX29861.1"/>
    </source>
</evidence>
<dbReference type="EMBL" id="FR695873">
    <property type="protein sequence ID" value="CBX29861.1"/>
    <property type="molecule type" value="Genomic_DNA"/>
</dbReference>
<feature type="transmembrane region" description="Helical" evidence="1">
    <location>
        <begin position="51"/>
        <end position="75"/>
    </location>
</feature>
<protein>
    <recommendedName>
        <fullName evidence="3">YihY family protein</fullName>
    </recommendedName>
</protein>
<reference evidence="2" key="1">
    <citation type="journal article" date="2011" name="Environ. Microbiol.">
        <title>Genomic insights into the metabolic potential of the polycyclic aromatic hydrocarbon degrading sulfate-reducing Deltaproteobacterium N47.</title>
        <authorList>
            <person name="Bergmann F."/>
            <person name="Selesi D."/>
            <person name="Weinmaier T."/>
            <person name="Tischler P."/>
            <person name="Rattei T."/>
            <person name="Meckenstock R.U."/>
        </authorList>
    </citation>
    <scope>NUCLEOTIDE SEQUENCE</scope>
</reference>
<evidence type="ECO:0000256" key="1">
    <source>
        <dbReference type="SAM" id="Phobius"/>
    </source>
</evidence>
<name>E1YH17_9BACT</name>